<accession>A0A1V5SZ06</accession>
<comment type="similarity">
    <text evidence="1 2">Belongs to the UPF0102 family.</text>
</comment>
<gene>
    <name evidence="3" type="ORF">BWY41_00799</name>
</gene>
<dbReference type="Pfam" id="PF02021">
    <property type="entry name" value="UPF0102"/>
    <property type="match status" value="1"/>
</dbReference>
<dbReference type="PANTHER" id="PTHR34039">
    <property type="entry name" value="UPF0102 PROTEIN YRAN"/>
    <property type="match status" value="1"/>
</dbReference>
<name>A0A1V5SZ06_9BACT</name>
<dbReference type="HAMAP" id="MF_00048">
    <property type="entry name" value="UPF0102"/>
    <property type="match status" value="1"/>
</dbReference>
<dbReference type="NCBIfam" id="NF009150">
    <property type="entry name" value="PRK12497.1-3"/>
    <property type="match status" value="1"/>
</dbReference>
<organism evidence="3">
    <name type="scientific">Candidatus Atribacter allofermentans</name>
    <dbReference type="NCBI Taxonomy" id="1852833"/>
    <lineage>
        <taxon>Bacteria</taxon>
        <taxon>Pseudomonadati</taxon>
        <taxon>Atribacterota</taxon>
        <taxon>Atribacteria</taxon>
        <taxon>Atribacterales</taxon>
        <taxon>Atribacteraceae</taxon>
        <taxon>Atribacter</taxon>
    </lineage>
</organism>
<evidence type="ECO:0000313" key="3">
    <source>
        <dbReference type="EMBL" id="OQA59770.1"/>
    </source>
</evidence>
<evidence type="ECO:0000256" key="1">
    <source>
        <dbReference type="ARBA" id="ARBA00006738"/>
    </source>
</evidence>
<dbReference type="AlphaFoldDB" id="A0A1V5SZ06"/>
<dbReference type="InterPro" id="IPR011856">
    <property type="entry name" value="tRNA_endonuc-like_dom_sf"/>
</dbReference>
<proteinExistence type="inferred from homology"/>
<dbReference type="Proteomes" id="UP000485569">
    <property type="component" value="Unassembled WGS sequence"/>
</dbReference>
<reference evidence="3" key="1">
    <citation type="submission" date="2017-02" db="EMBL/GenBank/DDBJ databases">
        <title>Delving into the versatile metabolic prowess of the omnipresent phylum Bacteroidetes.</title>
        <authorList>
            <person name="Nobu M.K."/>
            <person name="Mei R."/>
            <person name="Narihiro T."/>
            <person name="Kuroda K."/>
            <person name="Liu W.-T."/>
        </authorList>
    </citation>
    <scope>NUCLEOTIDE SEQUENCE</scope>
    <source>
        <strain evidence="3">ADurb.Bin276</strain>
    </source>
</reference>
<dbReference type="InterPro" id="IPR011335">
    <property type="entry name" value="Restrct_endonuc-II-like"/>
</dbReference>
<dbReference type="EMBL" id="MWBQ01000047">
    <property type="protein sequence ID" value="OQA59770.1"/>
    <property type="molecule type" value="Genomic_DNA"/>
</dbReference>
<evidence type="ECO:0000256" key="2">
    <source>
        <dbReference type="HAMAP-Rule" id="MF_00048"/>
    </source>
</evidence>
<dbReference type="Gene3D" id="3.40.1350.10">
    <property type="match status" value="1"/>
</dbReference>
<sequence length="124" mass="14355">MVNTSKRIGQMGEEIASRIVIRQGKMKIIERNFRSRIGEIDIIALDKNTLVFIEVKSRAVLNAGFPEESVTKYKQDKIRKVALYYLISQGYNPNHTNYRFDVISITFNGDDYAHPSVKYYINAF</sequence>
<comment type="caution">
    <text evidence="3">The sequence shown here is derived from an EMBL/GenBank/DDBJ whole genome shotgun (WGS) entry which is preliminary data.</text>
</comment>
<dbReference type="NCBIfam" id="TIGR00252">
    <property type="entry name" value="YraN family protein"/>
    <property type="match status" value="1"/>
</dbReference>
<dbReference type="PANTHER" id="PTHR34039:SF1">
    <property type="entry name" value="UPF0102 PROTEIN YRAN"/>
    <property type="match status" value="1"/>
</dbReference>
<dbReference type="InterPro" id="IPR003509">
    <property type="entry name" value="UPF0102_YraN-like"/>
</dbReference>
<dbReference type="SUPFAM" id="SSF52980">
    <property type="entry name" value="Restriction endonuclease-like"/>
    <property type="match status" value="1"/>
</dbReference>
<protein>
    <recommendedName>
        <fullName evidence="2">UPF0102 protein BWY41_00799</fullName>
    </recommendedName>
</protein>
<dbReference type="GO" id="GO:0003676">
    <property type="term" value="F:nucleic acid binding"/>
    <property type="evidence" value="ECO:0007669"/>
    <property type="project" value="InterPro"/>
</dbReference>
<dbReference type="CDD" id="cd20736">
    <property type="entry name" value="PoNe_Nuclease"/>
    <property type="match status" value="1"/>
</dbReference>